<dbReference type="Proteomes" id="UP000009169">
    <property type="component" value="Unassembled WGS sequence"/>
</dbReference>
<protein>
    <submittedName>
        <fullName evidence="2">Uncharacterized protein</fullName>
    </submittedName>
</protein>
<dbReference type="HOGENOM" id="CLU_2198895_0_0_1"/>
<accession>F2PW46</accession>
<sequence length="109" mass="12275">MNPGGRQPVRPLNKNEQAGPSEKQQVYGSLVEKPARGLCVRCCVFLCVCFCCLAVAASEEVVFVPFEGQICQSKEEKKTKRKRKHSQLAVSSAKATRFFILLRCRLWNN</sequence>
<dbReference type="VEuPathDB" id="FungiDB:TEQG_05227"/>
<gene>
    <name evidence="2" type="ORF">TEQG_05227</name>
</gene>
<evidence type="ECO:0000313" key="2">
    <source>
        <dbReference type="EMBL" id="EGE06114.1"/>
    </source>
</evidence>
<dbReference type="EMBL" id="DS995744">
    <property type="protein sequence ID" value="EGE06114.1"/>
    <property type="molecule type" value="Genomic_DNA"/>
</dbReference>
<organism evidence="2 3">
    <name type="scientific">Trichophyton equinum (strain ATCC MYA-4606 / CBS 127.97)</name>
    <name type="common">Horse ringworm fungus</name>
    <dbReference type="NCBI Taxonomy" id="559882"/>
    <lineage>
        <taxon>Eukaryota</taxon>
        <taxon>Fungi</taxon>
        <taxon>Dikarya</taxon>
        <taxon>Ascomycota</taxon>
        <taxon>Pezizomycotina</taxon>
        <taxon>Eurotiomycetes</taxon>
        <taxon>Eurotiomycetidae</taxon>
        <taxon>Onygenales</taxon>
        <taxon>Arthrodermataceae</taxon>
        <taxon>Trichophyton</taxon>
    </lineage>
</organism>
<feature type="region of interest" description="Disordered" evidence="1">
    <location>
        <begin position="1"/>
        <end position="22"/>
    </location>
</feature>
<evidence type="ECO:0000256" key="1">
    <source>
        <dbReference type="SAM" id="MobiDB-lite"/>
    </source>
</evidence>
<keyword evidence="3" id="KW-1185">Reference proteome</keyword>
<name>F2PW46_TRIEC</name>
<reference evidence="3" key="1">
    <citation type="journal article" date="2012" name="MBio">
        <title>Comparative genome analysis of Trichophyton rubrum and related dermatophytes reveals candidate genes involved in infection.</title>
        <authorList>
            <person name="Martinez D.A."/>
            <person name="Oliver B.G."/>
            <person name="Graeser Y."/>
            <person name="Goldberg J.M."/>
            <person name="Li W."/>
            <person name="Martinez-Rossi N.M."/>
            <person name="Monod M."/>
            <person name="Shelest E."/>
            <person name="Barton R.C."/>
            <person name="Birch E."/>
            <person name="Brakhage A.A."/>
            <person name="Chen Z."/>
            <person name="Gurr S.J."/>
            <person name="Heiman D."/>
            <person name="Heitman J."/>
            <person name="Kosti I."/>
            <person name="Rossi A."/>
            <person name="Saif S."/>
            <person name="Samalova M."/>
            <person name="Saunders C.W."/>
            <person name="Shea T."/>
            <person name="Summerbell R.C."/>
            <person name="Xu J."/>
            <person name="Young S."/>
            <person name="Zeng Q."/>
            <person name="Birren B.W."/>
            <person name="Cuomo C.A."/>
            <person name="White T.C."/>
        </authorList>
    </citation>
    <scope>NUCLEOTIDE SEQUENCE [LARGE SCALE GENOMIC DNA]</scope>
    <source>
        <strain evidence="3">ATCC MYA-4606 / CBS 127.97</strain>
    </source>
</reference>
<dbReference type="AlphaFoldDB" id="F2PW46"/>
<evidence type="ECO:0000313" key="3">
    <source>
        <dbReference type="Proteomes" id="UP000009169"/>
    </source>
</evidence>
<proteinExistence type="predicted"/>